<gene>
    <name evidence="11" type="ORF">M408DRAFT_49948</name>
</gene>
<evidence type="ECO:0000256" key="3">
    <source>
        <dbReference type="ARBA" id="ARBA00022723"/>
    </source>
</evidence>
<evidence type="ECO:0000256" key="8">
    <source>
        <dbReference type="ARBA" id="ARBA00038089"/>
    </source>
</evidence>
<dbReference type="GO" id="GO:0005634">
    <property type="term" value="C:nucleus"/>
    <property type="evidence" value="ECO:0007669"/>
    <property type="project" value="UniProtKB-SubCell"/>
</dbReference>
<comment type="subcellular location">
    <subcellularLocation>
        <location evidence="1">Nucleus</location>
    </subcellularLocation>
</comment>
<evidence type="ECO:0000256" key="6">
    <source>
        <dbReference type="ARBA" id="ARBA00022833"/>
    </source>
</evidence>
<keyword evidence="3" id="KW-0479">Metal-binding</keyword>
<dbReference type="STRING" id="933852.A0A0C2XYF3"/>
<dbReference type="InterPro" id="IPR050806">
    <property type="entry name" value="pacC/RIM101"/>
</dbReference>
<keyword evidence="2" id="KW-0678">Repressor</keyword>
<evidence type="ECO:0000256" key="5">
    <source>
        <dbReference type="ARBA" id="ARBA00022771"/>
    </source>
</evidence>
<keyword evidence="12" id="KW-1185">Reference proteome</keyword>
<evidence type="ECO:0000256" key="7">
    <source>
        <dbReference type="ARBA" id="ARBA00023242"/>
    </source>
</evidence>
<dbReference type="Proteomes" id="UP000054097">
    <property type="component" value="Unassembled WGS sequence"/>
</dbReference>
<feature type="domain" description="C2H2-type" evidence="10">
    <location>
        <begin position="23"/>
        <end position="52"/>
    </location>
</feature>
<protein>
    <recommendedName>
        <fullName evidence="10">C2H2-type domain-containing protein</fullName>
    </recommendedName>
</protein>
<dbReference type="GO" id="GO:0045944">
    <property type="term" value="P:positive regulation of transcription by RNA polymerase II"/>
    <property type="evidence" value="ECO:0007669"/>
    <property type="project" value="TreeGrafter"/>
</dbReference>
<proteinExistence type="inferred from homology"/>
<dbReference type="PROSITE" id="PS00028">
    <property type="entry name" value="ZINC_FINGER_C2H2_1"/>
    <property type="match status" value="2"/>
</dbReference>
<feature type="non-terminal residue" evidence="11">
    <location>
        <position position="1"/>
    </location>
</feature>
<keyword evidence="6" id="KW-0862">Zinc</keyword>
<dbReference type="InterPro" id="IPR013087">
    <property type="entry name" value="Znf_C2H2_type"/>
</dbReference>
<dbReference type="PANTHER" id="PTHR47257:SF1">
    <property type="entry name" value="PH-RESPONSE TRANSCRIPTION FACTOR PACC_RIM101"/>
    <property type="match status" value="1"/>
</dbReference>
<dbReference type="Pfam" id="PF00096">
    <property type="entry name" value="zf-C2H2"/>
    <property type="match status" value="1"/>
</dbReference>
<evidence type="ECO:0000313" key="11">
    <source>
        <dbReference type="EMBL" id="KIM33892.1"/>
    </source>
</evidence>
<sequence>AESLYNHLCTDHVGRKATNNLCLTCHWKDCGTTCAKRDHITSHLRVHTPLKPHLCDVCQKSFKRPQDLKKHEKIHTEAHHVQ</sequence>
<dbReference type="GO" id="GO:0008270">
    <property type="term" value="F:zinc ion binding"/>
    <property type="evidence" value="ECO:0007669"/>
    <property type="project" value="UniProtKB-KW"/>
</dbReference>
<dbReference type="OrthoDB" id="6155966at2759"/>
<evidence type="ECO:0000256" key="1">
    <source>
        <dbReference type="ARBA" id="ARBA00004123"/>
    </source>
</evidence>
<feature type="non-terminal residue" evidence="11">
    <location>
        <position position="82"/>
    </location>
</feature>
<reference evidence="12" key="2">
    <citation type="submission" date="2015-01" db="EMBL/GenBank/DDBJ databases">
        <title>Evolutionary Origins and Diversification of the Mycorrhizal Mutualists.</title>
        <authorList>
            <consortium name="DOE Joint Genome Institute"/>
            <consortium name="Mycorrhizal Genomics Consortium"/>
            <person name="Kohler A."/>
            <person name="Kuo A."/>
            <person name="Nagy L.G."/>
            <person name="Floudas D."/>
            <person name="Copeland A."/>
            <person name="Barry K.W."/>
            <person name="Cichocki N."/>
            <person name="Veneault-Fourrey C."/>
            <person name="LaButti K."/>
            <person name="Lindquist E.A."/>
            <person name="Lipzen A."/>
            <person name="Lundell T."/>
            <person name="Morin E."/>
            <person name="Murat C."/>
            <person name="Riley R."/>
            <person name="Ohm R."/>
            <person name="Sun H."/>
            <person name="Tunlid A."/>
            <person name="Henrissat B."/>
            <person name="Grigoriev I.V."/>
            <person name="Hibbett D.S."/>
            <person name="Martin F."/>
        </authorList>
    </citation>
    <scope>NUCLEOTIDE SEQUENCE [LARGE SCALE GENOMIC DNA]</scope>
    <source>
        <strain evidence="12">MAFF 305830</strain>
    </source>
</reference>
<evidence type="ECO:0000256" key="9">
    <source>
        <dbReference type="PROSITE-ProRule" id="PRU00042"/>
    </source>
</evidence>
<name>A0A0C2XYF3_SERVB</name>
<dbReference type="SMART" id="SM00355">
    <property type="entry name" value="ZnF_C2H2"/>
    <property type="match status" value="2"/>
</dbReference>
<dbReference type="InterPro" id="IPR036236">
    <property type="entry name" value="Znf_C2H2_sf"/>
</dbReference>
<dbReference type="Gene3D" id="3.30.160.60">
    <property type="entry name" value="Classic Zinc Finger"/>
    <property type="match status" value="2"/>
</dbReference>
<keyword evidence="4" id="KW-0677">Repeat</keyword>
<keyword evidence="5 9" id="KW-0863">Zinc-finger</keyword>
<dbReference type="PANTHER" id="PTHR47257">
    <property type="entry name" value="PH-RESPONSE TRANSCRIPTION FACTOR PACC/RIM101"/>
    <property type="match status" value="1"/>
</dbReference>
<feature type="domain" description="C2H2-type" evidence="10">
    <location>
        <begin position="53"/>
        <end position="80"/>
    </location>
</feature>
<dbReference type="EMBL" id="KN824277">
    <property type="protein sequence ID" value="KIM33892.1"/>
    <property type="molecule type" value="Genomic_DNA"/>
</dbReference>
<comment type="similarity">
    <text evidence="8">Belongs to the pacC/RIM101 family.</text>
</comment>
<dbReference type="FunFam" id="3.30.160.60:FF:002343">
    <property type="entry name" value="Zinc finger protein 33A"/>
    <property type="match status" value="1"/>
</dbReference>
<evidence type="ECO:0000256" key="4">
    <source>
        <dbReference type="ARBA" id="ARBA00022737"/>
    </source>
</evidence>
<evidence type="ECO:0000259" key="10">
    <source>
        <dbReference type="PROSITE" id="PS50157"/>
    </source>
</evidence>
<reference evidence="11 12" key="1">
    <citation type="submission" date="2014-04" db="EMBL/GenBank/DDBJ databases">
        <authorList>
            <consortium name="DOE Joint Genome Institute"/>
            <person name="Kuo A."/>
            <person name="Zuccaro A."/>
            <person name="Kohler A."/>
            <person name="Nagy L.G."/>
            <person name="Floudas D."/>
            <person name="Copeland A."/>
            <person name="Barry K.W."/>
            <person name="Cichocki N."/>
            <person name="Veneault-Fourrey C."/>
            <person name="LaButti K."/>
            <person name="Lindquist E.A."/>
            <person name="Lipzen A."/>
            <person name="Lundell T."/>
            <person name="Morin E."/>
            <person name="Murat C."/>
            <person name="Sun H."/>
            <person name="Tunlid A."/>
            <person name="Henrissat B."/>
            <person name="Grigoriev I.V."/>
            <person name="Hibbett D.S."/>
            <person name="Martin F."/>
            <person name="Nordberg H.P."/>
            <person name="Cantor M.N."/>
            <person name="Hua S.X."/>
        </authorList>
    </citation>
    <scope>NUCLEOTIDE SEQUENCE [LARGE SCALE GENOMIC DNA]</scope>
    <source>
        <strain evidence="11 12">MAFF 305830</strain>
    </source>
</reference>
<dbReference type="SUPFAM" id="SSF57667">
    <property type="entry name" value="beta-beta-alpha zinc fingers"/>
    <property type="match status" value="1"/>
</dbReference>
<dbReference type="PROSITE" id="PS50157">
    <property type="entry name" value="ZINC_FINGER_C2H2_2"/>
    <property type="match status" value="2"/>
</dbReference>
<dbReference type="HOGENOM" id="CLU_2782916_0_0_1"/>
<accession>A0A0C2XYF3</accession>
<dbReference type="AlphaFoldDB" id="A0A0C2XYF3"/>
<organism evidence="11 12">
    <name type="scientific">Serendipita vermifera MAFF 305830</name>
    <dbReference type="NCBI Taxonomy" id="933852"/>
    <lineage>
        <taxon>Eukaryota</taxon>
        <taxon>Fungi</taxon>
        <taxon>Dikarya</taxon>
        <taxon>Basidiomycota</taxon>
        <taxon>Agaricomycotina</taxon>
        <taxon>Agaricomycetes</taxon>
        <taxon>Sebacinales</taxon>
        <taxon>Serendipitaceae</taxon>
        <taxon>Serendipita</taxon>
    </lineage>
</organism>
<evidence type="ECO:0000313" key="12">
    <source>
        <dbReference type="Proteomes" id="UP000054097"/>
    </source>
</evidence>
<keyword evidence="7" id="KW-0539">Nucleus</keyword>
<evidence type="ECO:0000256" key="2">
    <source>
        <dbReference type="ARBA" id="ARBA00022491"/>
    </source>
</evidence>